<dbReference type="Proteomes" id="UP000537204">
    <property type="component" value="Unassembled WGS sequence"/>
</dbReference>
<sequence>MEYKNNNLEINAYGDYRSEDFHWSIAGNSMGQNPNVLSEVKWKDIKGAGTGLDIRLNIWSPIFFKGSYHRTFIKKGKVTDTDYSSDNRKNPGYHADLNSNEGFIYTYTLAMGYEFKISGILKISPYAGYVKNSQQLHLKDFSEETDPAVKTLNSIYQANWTGPLIGLETNIILTDQFSIRGLINYQQLKYRSVADWNLIDAFAHPVSFKHTANGYGTEGLIQAGFRFSPVFSVFLRGNYYYANTGKGTDDLFLADGRQLQSQFNGATRHGGGLGIGISLNL</sequence>
<name>A0A7W8ZQ54_9SPHI</name>
<dbReference type="RefSeq" id="WP_183883996.1">
    <property type="nucleotide sequence ID" value="NZ_JACHCE010000007.1"/>
</dbReference>
<evidence type="ECO:0000313" key="3">
    <source>
        <dbReference type="Proteomes" id="UP000537204"/>
    </source>
</evidence>
<feature type="domain" description="Protochlamydia outer membrane protein" evidence="1">
    <location>
        <begin position="16"/>
        <end position="270"/>
    </location>
</feature>
<accession>A0A7W8ZQ54</accession>
<reference evidence="2 3" key="1">
    <citation type="submission" date="2020-08" db="EMBL/GenBank/DDBJ databases">
        <title>Genomic Encyclopedia of Type Strains, Phase IV (KMG-V): Genome sequencing to study the core and pangenomes of soil and plant-associated prokaryotes.</title>
        <authorList>
            <person name="Whitman W."/>
        </authorList>
    </citation>
    <scope>NUCLEOTIDE SEQUENCE [LARGE SCALE GENOMIC DNA]</scope>
    <source>
        <strain evidence="2 3">S3M1</strain>
    </source>
</reference>
<evidence type="ECO:0000259" key="1">
    <source>
        <dbReference type="Pfam" id="PF17251"/>
    </source>
</evidence>
<gene>
    <name evidence="2" type="ORF">HDE68_004085</name>
</gene>
<dbReference type="InterPro" id="IPR053724">
    <property type="entry name" value="OMP_A26_sf"/>
</dbReference>
<comment type="caution">
    <text evidence="2">The sequence shown here is derived from an EMBL/GenBank/DDBJ whole genome shotgun (WGS) entry which is preliminary data.</text>
</comment>
<evidence type="ECO:0000313" key="2">
    <source>
        <dbReference type="EMBL" id="MBB5638159.1"/>
    </source>
</evidence>
<dbReference type="SUPFAM" id="SSF69917">
    <property type="entry name" value="OMPT-like"/>
    <property type="match status" value="1"/>
</dbReference>
<dbReference type="AlphaFoldDB" id="A0A7W8ZQ54"/>
<dbReference type="EMBL" id="JACHCE010000007">
    <property type="protein sequence ID" value="MBB5638159.1"/>
    <property type="molecule type" value="Genomic_DNA"/>
</dbReference>
<organism evidence="2 3">
    <name type="scientific">Pedobacter cryoconitis</name>
    <dbReference type="NCBI Taxonomy" id="188932"/>
    <lineage>
        <taxon>Bacteria</taxon>
        <taxon>Pseudomonadati</taxon>
        <taxon>Bacteroidota</taxon>
        <taxon>Sphingobacteriia</taxon>
        <taxon>Sphingobacteriales</taxon>
        <taxon>Sphingobacteriaceae</taxon>
        <taxon>Pedobacter</taxon>
    </lineage>
</organism>
<dbReference type="Gene3D" id="2.40.128.90">
    <property type="entry name" value="OMPT-like"/>
    <property type="match status" value="1"/>
</dbReference>
<protein>
    <recommendedName>
        <fullName evidence="1">Protochlamydia outer membrane protein domain-containing protein</fullName>
    </recommendedName>
</protein>
<dbReference type="InterPro" id="IPR035163">
    <property type="entry name" value="Pom"/>
</dbReference>
<dbReference type="Pfam" id="PF17251">
    <property type="entry name" value="Pom"/>
    <property type="match status" value="1"/>
</dbReference>
<proteinExistence type="predicted"/>
<dbReference type="GO" id="GO:0004190">
    <property type="term" value="F:aspartic-type endopeptidase activity"/>
    <property type="evidence" value="ECO:0007669"/>
    <property type="project" value="InterPro"/>
</dbReference>
<dbReference type="InterPro" id="IPR020080">
    <property type="entry name" value="OM_adhesin/peptidase_omptin"/>
</dbReference>